<protein>
    <recommendedName>
        <fullName evidence="3">Gamma-glutamylcyclotransferase</fullName>
    </recommendedName>
</protein>
<reference evidence="1" key="2">
    <citation type="submission" date="2020-09" db="EMBL/GenBank/DDBJ databases">
        <authorList>
            <person name="Sun Q."/>
            <person name="Zhou Y."/>
        </authorList>
    </citation>
    <scope>NUCLEOTIDE SEQUENCE</scope>
    <source>
        <strain evidence="1">CGMCC 1.12785</strain>
    </source>
</reference>
<proteinExistence type="predicted"/>
<keyword evidence="2" id="KW-1185">Reference proteome</keyword>
<evidence type="ECO:0000313" key="2">
    <source>
        <dbReference type="Proteomes" id="UP000616114"/>
    </source>
</evidence>
<dbReference type="AlphaFoldDB" id="A0A8J2TY98"/>
<gene>
    <name evidence="1" type="ORF">GCM10011333_18500</name>
</gene>
<dbReference type="Proteomes" id="UP000616114">
    <property type="component" value="Unassembled WGS sequence"/>
</dbReference>
<sequence>MVDDGETIDETETPMADLPDHEERAIRDYVDSQSPADDRAELVQKVGSHRVLGHVHEVYDVHCTSTRWWVMTNPTNLYLQSDFPQAEQALIFHIGLGAFMAERSRAELDEDAEEHVSSSWRRFRQALEAMDEASESEDFQAVGIKCRDALIALGKSHMDAPWLGEVPGAPKAADFKGWASIYAERLTDGRMRNYLKALADKTWDLTVWLQHYSNATPVDADIVLEATAHLIGTFGKVIRRREAGEPERCPRCESYQLAEDIQHDAEQRGFFASTVCGACGWRSDVDFTPWAEHFEGSDIEGYLSSPGLGISDRLHPEGDDSAG</sequence>
<organism evidence="1 2">
    <name type="scientific">Sediminivirga luteola</name>
    <dbReference type="NCBI Taxonomy" id="1774748"/>
    <lineage>
        <taxon>Bacteria</taxon>
        <taxon>Bacillati</taxon>
        <taxon>Actinomycetota</taxon>
        <taxon>Actinomycetes</taxon>
        <taxon>Micrococcales</taxon>
        <taxon>Brevibacteriaceae</taxon>
        <taxon>Sediminivirga</taxon>
    </lineage>
</organism>
<name>A0A8J2TY98_9MICO</name>
<comment type="caution">
    <text evidence="1">The sequence shown here is derived from an EMBL/GenBank/DDBJ whole genome shotgun (WGS) entry which is preliminary data.</text>
</comment>
<evidence type="ECO:0000313" key="1">
    <source>
        <dbReference type="EMBL" id="GGA15800.1"/>
    </source>
</evidence>
<evidence type="ECO:0008006" key="3">
    <source>
        <dbReference type="Google" id="ProtNLM"/>
    </source>
</evidence>
<reference evidence="1" key="1">
    <citation type="journal article" date="2014" name="Int. J. Syst. Evol. Microbiol.">
        <title>Complete genome sequence of Corynebacterium casei LMG S-19264T (=DSM 44701T), isolated from a smear-ripened cheese.</title>
        <authorList>
            <consortium name="US DOE Joint Genome Institute (JGI-PGF)"/>
            <person name="Walter F."/>
            <person name="Albersmeier A."/>
            <person name="Kalinowski J."/>
            <person name="Ruckert C."/>
        </authorList>
    </citation>
    <scope>NUCLEOTIDE SEQUENCE</scope>
    <source>
        <strain evidence="1">CGMCC 1.12785</strain>
    </source>
</reference>
<accession>A0A8J2TY98</accession>
<dbReference type="EMBL" id="BMFY01000007">
    <property type="protein sequence ID" value="GGA15800.1"/>
    <property type="molecule type" value="Genomic_DNA"/>
</dbReference>